<evidence type="ECO:0000313" key="4">
    <source>
        <dbReference type="EMBL" id="TSE05263.1"/>
    </source>
</evidence>
<protein>
    <submittedName>
        <fullName evidence="4">Site-specific integrase</fullName>
    </submittedName>
</protein>
<dbReference type="GO" id="GO:0003677">
    <property type="term" value="F:DNA binding"/>
    <property type="evidence" value="ECO:0007669"/>
    <property type="project" value="UniProtKB-KW"/>
</dbReference>
<dbReference type="EMBL" id="VLNR01000064">
    <property type="protein sequence ID" value="TSE05263.1"/>
    <property type="molecule type" value="Genomic_DNA"/>
</dbReference>
<dbReference type="OrthoDB" id="1231702at2"/>
<evidence type="ECO:0000256" key="2">
    <source>
        <dbReference type="ARBA" id="ARBA00023172"/>
    </source>
</evidence>
<organism evidence="4 5">
    <name type="scientific">Aquimarina algiphila</name>
    <dbReference type="NCBI Taxonomy" id="2047982"/>
    <lineage>
        <taxon>Bacteria</taxon>
        <taxon>Pseudomonadati</taxon>
        <taxon>Bacteroidota</taxon>
        <taxon>Flavobacteriia</taxon>
        <taxon>Flavobacteriales</taxon>
        <taxon>Flavobacteriaceae</taxon>
        <taxon>Aquimarina</taxon>
    </lineage>
</organism>
<dbReference type="Proteomes" id="UP000318833">
    <property type="component" value="Unassembled WGS sequence"/>
</dbReference>
<evidence type="ECO:0000313" key="5">
    <source>
        <dbReference type="Proteomes" id="UP000318833"/>
    </source>
</evidence>
<keyword evidence="1" id="KW-0238">DNA-binding</keyword>
<name>A0A554VE58_9FLAO</name>
<accession>A0A554VE58</accession>
<keyword evidence="2" id="KW-0233">DNA recombination</keyword>
<dbReference type="Gene3D" id="1.10.150.130">
    <property type="match status" value="1"/>
</dbReference>
<dbReference type="RefSeq" id="WP_143918189.1">
    <property type="nucleotide sequence ID" value="NZ_CANMIK010000072.1"/>
</dbReference>
<dbReference type="InterPro" id="IPR010998">
    <property type="entry name" value="Integrase_recombinase_N"/>
</dbReference>
<dbReference type="InterPro" id="IPR013762">
    <property type="entry name" value="Integrase-like_cat_sf"/>
</dbReference>
<dbReference type="GO" id="GO:0015074">
    <property type="term" value="P:DNA integration"/>
    <property type="evidence" value="ECO:0007669"/>
    <property type="project" value="InterPro"/>
</dbReference>
<keyword evidence="5" id="KW-1185">Reference proteome</keyword>
<evidence type="ECO:0000256" key="1">
    <source>
        <dbReference type="ARBA" id="ARBA00023125"/>
    </source>
</evidence>
<reference evidence="4 5" key="1">
    <citation type="submission" date="2019-07" db="EMBL/GenBank/DDBJ databases">
        <title>The draft genome sequence of Aquimarina algiphila M91.</title>
        <authorList>
            <person name="Meng X."/>
        </authorList>
    </citation>
    <scope>NUCLEOTIDE SEQUENCE [LARGE SCALE GENOMIC DNA]</scope>
    <source>
        <strain evidence="4 5">M91</strain>
    </source>
</reference>
<sequence length="432" mass="50875">MIEANIIVETKRKTSKGYAIKIEVYSKRRYKYIGLKKYQNSKTLKIDSEIANRLTNLEKEVEYCNKLKLDLDSSIEVIQKGLDNNPELEIFLLKQRIQQIQNDSGIKLLEFFDIRIKELKDLSKSIKAYEETKIQVKYFLTYTEEDDILINNIDYEWLQKFIRFKKMNTKQGAGGVNFYLKKIRAVYKEAQKRESLNIKKDNPFLGLINNETTKEVINIPIDDIKKLFQFIDSYKLFVSEGVKLSNNKGITKKNALSCIRAVELWLFQIAIGGFDFADIAYLKWKDIDRNRISFRRYKNRNKPKGGSLVDNMLSDFALYVIDKYGDKTQENVFSFIPDLASGHYIEFRNNIGKILNRVSDKLEFKERIRTKSPRYIYRSLAGELLIDTLVIMQIQGHKPEGVTYKYQRKLPYEVIDKEHQKVLDMIFTNQKK</sequence>
<dbReference type="Gene3D" id="1.10.443.10">
    <property type="entry name" value="Intergrase catalytic core"/>
    <property type="match status" value="1"/>
</dbReference>
<evidence type="ECO:0000259" key="3">
    <source>
        <dbReference type="Pfam" id="PF13102"/>
    </source>
</evidence>
<dbReference type="GO" id="GO:0006310">
    <property type="term" value="P:DNA recombination"/>
    <property type="evidence" value="ECO:0007669"/>
    <property type="project" value="UniProtKB-KW"/>
</dbReference>
<feature type="domain" description="Phage integrase SAM-like" evidence="3">
    <location>
        <begin position="108"/>
        <end position="199"/>
    </location>
</feature>
<dbReference type="AlphaFoldDB" id="A0A554VE58"/>
<dbReference type="InterPro" id="IPR025269">
    <property type="entry name" value="SAM-like_dom"/>
</dbReference>
<gene>
    <name evidence="4" type="ORF">FOF46_23660</name>
</gene>
<dbReference type="InterPro" id="IPR011010">
    <property type="entry name" value="DNA_brk_join_enz"/>
</dbReference>
<dbReference type="SUPFAM" id="SSF56349">
    <property type="entry name" value="DNA breaking-rejoining enzymes"/>
    <property type="match status" value="1"/>
</dbReference>
<comment type="caution">
    <text evidence="4">The sequence shown here is derived from an EMBL/GenBank/DDBJ whole genome shotgun (WGS) entry which is preliminary data.</text>
</comment>
<proteinExistence type="predicted"/>
<dbReference type="Pfam" id="PF13102">
    <property type="entry name" value="Phage_int_SAM_5"/>
    <property type="match status" value="1"/>
</dbReference>